<gene>
    <name evidence="1" type="ORF">MML48_3g00014999</name>
</gene>
<evidence type="ECO:0000313" key="2">
    <source>
        <dbReference type="Proteomes" id="UP001056778"/>
    </source>
</evidence>
<reference evidence="1" key="1">
    <citation type="submission" date="2022-04" db="EMBL/GenBank/DDBJ databases">
        <title>Chromosome-scale genome assembly of Holotrichia oblita Faldermann.</title>
        <authorList>
            <person name="Rongchong L."/>
        </authorList>
    </citation>
    <scope>NUCLEOTIDE SEQUENCE</scope>
    <source>
        <strain evidence="1">81SQS9</strain>
    </source>
</reference>
<name>A0ACB9TG43_HOLOL</name>
<evidence type="ECO:0000313" key="1">
    <source>
        <dbReference type="EMBL" id="KAI4465762.1"/>
    </source>
</evidence>
<accession>A0ACB9TG43</accession>
<dbReference type="Proteomes" id="UP001056778">
    <property type="component" value="Chromosome 3"/>
</dbReference>
<proteinExistence type="predicted"/>
<keyword evidence="2" id="KW-1185">Reference proteome</keyword>
<organism evidence="1 2">
    <name type="scientific">Holotrichia oblita</name>
    <name type="common">Chafer beetle</name>
    <dbReference type="NCBI Taxonomy" id="644536"/>
    <lineage>
        <taxon>Eukaryota</taxon>
        <taxon>Metazoa</taxon>
        <taxon>Ecdysozoa</taxon>
        <taxon>Arthropoda</taxon>
        <taxon>Hexapoda</taxon>
        <taxon>Insecta</taxon>
        <taxon>Pterygota</taxon>
        <taxon>Neoptera</taxon>
        <taxon>Endopterygota</taxon>
        <taxon>Coleoptera</taxon>
        <taxon>Polyphaga</taxon>
        <taxon>Scarabaeiformia</taxon>
        <taxon>Scarabaeidae</taxon>
        <taxon>Melolonthinae</taxon>
        <taxon>Holotrichia</taxon>
    </lineage>
</organism>
<sequence length="102" mass="11953">MRPFLFLLILIIYTRVLNLVKCEQKVVYTFTEFAYKESAKNEAMFREYEATCEGGCSGKKGVSKVLCVRHRPNFLQLEEGEVDVRLNSFKGCFIQRYNRSRP</sequence>
<dbReference type="EMBL" id="CM043017">
    <property type="protein sequence ID" value="KAI4465762.1"/>
    <property type="molecule type" value="Genomic_DNA"/>
</dbReference>
<comment type="caution">
    <text evidence="1">The sequence shown here is derived from an EMBL/GenBank/DDBJ whole genome shotgun (WGS) entry which is preliminary data.</text>
</comment>
<protein>
    <submittedName>
        <fullName evidence="1">Acyl-coa dehydrogenase</fullName>
    </submittedName>
</protein>